<sequence>MARESCVAEAGSAAAALFCWGANSYGQLGLGHKEDVLLPQQLSNFCEPGCIRSVTGGGGHSAAVTDSSGECVGKGREEKGPEHHSVQNFLAGDMGSGKHEEGVSHFLDL</sequence>
<dbReference type="Gene3D" id="2.130.10.30">
    <property type="entry name" value="Regulator of chromosome condensation 1/beta-lactamase-inhibitor protein II"/>
    <property type="match status" value="1"/>
</dbReference>
<dbReference type="Proteomes" id="UP001488838">
    <property type="component" value="Unassembled WGS sequence"/>
</dbReference>
<dbReference type="Pfam" id="PF00415">
    <property type="entry name" value="RCC1"/>
    <property type="match status" value="1"/>
</dbReference>
<reference evidence="3 4" key="1">
    <citation type="journal article" date="2023" name="bioRxiv">
        <title>Conserved and derived expression patterns and positive selection on dental genes reveal complex evolutionary context of ever-growing rodent molars.</title>
        <authorList>
            <person name="Calamari Z.T."/>
            <person name="Song A."/>
            <person name="Cohen E."/>
            <person name="Akter M."/>
            <person name="Roy R.D."/>
            <person name="Hallikas O."/>
            <person name="Christensen M.M."/>
            <person name="Li P."/>
            <person name="Marangoni P."/>
            <person name="Jernvall J."/>
            <person name="Klein O.D."/>
        </authorList>
    </citation>
    <scope>NUCLEOTIDE SEQUENCE [LARGE SCALE GENOMIC DNA]</scope>
    <source>
        <strain evidence="3">V071</strain>
    </source>
</reference>
<proteinExistence type="predicted"/>
<dbReference type="PROSITE" id="PS50012">
    <property type="entry name" value="RCC1_3"/>
    <property type="match status" value="1"/>
</dbReference>
<evidence type="ECO:0000313" key="4">
    <source>
        <dbReference type="Proteomes" id="UP001488838"/>
    </source>
</evidence>
<dbReference type="EMBL" id="JBBHLL010000606">
    <property type="protein sequence ID" value="KAK7799544.1"/>
    <property type="molecule type" value="Genomic_DNA"/>
</dbReference>
<feature type="region of interest" description="Disordered" evidence="2">
    <location>
        <begin position="61"/>
        <end position="109"/>
    </location>
</feature>
<organism evidence="3 4">
    <name type="scientific">Myodes glareolus</name>
    <name type="common">Bank vole</name>
    <name type="synonym">Clethrionomys glareolus</name>
    <dbReference type="NCBI Taxonomy" id="447135"/>
    <lineage>
        <taxon>Eukaryota</taxon>
        <taxon>Metazoa</taxon>
        <taxon>Chordata</taxon>
        <taxon>Craniata</taxon>
        <taxon>Vertebrata</taxon>
        <taxon>Euteleostomi</taxon>
        <taxon>Mammalia</taxon>
        <taxon>Eutheria</taxon>
        <taxon>Euarchontoglires</taxon>
        <taxon>Glires</taxon>
        <taxon>Rodentia</taxon>
        <taxon>Myomorpha</taxon>
        <taxon>Muroidea</taxon>
        <taxon>Cricetidae</taxon>
        <taxon>Arvicolinae</taxon>
        <taxon>Myodes</taxon>
    </lineage>
</organism>
<protein>
    <submittedName>
        <fullName evidence="3">Uncharacterized protein</fullName>
    </submittedName>
</protein>
<dbReference type="AlphaFoldDB" id="A0AAW0HCC2"/>
<comment type="caution">
    <text evidence="3">The sequence shown here is derived from an EMBL/GenBank/DDBJ whole genome shotgun (WGS) entry which is preliminary data.</text>
</comment>
<evidence type="ECO:0000256" key="1">
    <source>
        <dbReference type="PROSITE-ProRule" id="PRU00235"/>
    </source>
</evidence>
<feature type="repeat" description="RCC1" evidence="1">
    <location>
        <begin position="15"/>
        <end position="67"/>
    </location>
</feature>
<accession>A0AAW0HCC2</accession>
<name>A0AAW0HCC2_MYOGA</name>
<feature type="compositionally biased region" description="Basic and acidic residues" evidence="2">
    <location>
        <begin position="73"/>
        <end position="85"/>
    </location>
</feature>
<keyword evidence="4" id="KW-1185">Reference proteome</keyword>
<dbReference type="InterPro" id="IPR000408">
    <property type="entry name" value="Reg_chr_condens"/>
</dbReference>
<gene>
    <name evidence="3" type="ORF">U0070_012761</name>
</gene>
<dbReference type="InterPro" id="IPR009091">
    <property type="entry name" value="RCC1/BLIP-II"/>
</dbReference>
<feature type="compositionally biased region" description="Basic and acidic residues" evidence="2">
    <location>
        <begin position="96"/>
        <end position="109"/>
    </location>
</feature>
<evidence type="ECO:0000256" key="2">
    <source>
        <dbReference type="SAM" id="MobiDB-lite"/>
    </source>
</evidence>
<dbReference type="SUPFAM" id="SSF50985">
    <property type="entry name" value="RCC1/BLIP-II"/>
    <property type="match status" value="1"/>
</dbReference>
<evidence type="ECO:0000313" key="3">
    <source>
        <dbReference type="EMBL" id="KAK7799544.1"/>
    </source>
</evidence>